<gene>
    <name evidence="2" type="ORF">ENK44_14915</name>
</gene>
<evidence type="ECO:0000259" key="1">
    <source>
        <dbReference type="Pfam" id="PF14332"/>
    </source>
</evidence>
<sequence>MPKIYFLSAPDKHIHQWMDYFNAEGFSCRRSDSLFELKKYCNEEKPALIFAVNNLKEKKIAQVLYSLQKAPETAGIPVIGITVTDNPSQAVLEFLRNGAVDALNENTVPEEAVLRAKLRIDEAVLRSALTPNEFFFSEAQEKEQGKRSGIFHFFNNQRVAVGSVYIKDGRVVHATYGSIIKEDAFLQLACNDNLSFRFEDRADIEDGTFSASITNLLLEAYKLKDEMKKQGAGPETELKGLIIDPNRIERLLANRVLKNMGIESKVVSDTDFTLRLMTGFLPNFIIVDCGCAESVLDRIWPEGRRSDNIPVIIYCDEEIKNLNSSFAGNHQIDKVVWKKDFQTQMKNIVRNLFNTAPVKHEEA</sequence>
<dbReference type="InterPro" id="IPR025497">
    <property type="entry name" value="PatA-like_N"/>
</dbReference>
<dbReference type="Proteomes" id="UP000885779">
    <property type="component" value="Unassembled WGS sequence"/>
</dbReference>
<dbReference type="AlphaFoldDB" id="A0A7V4U411"/>
<accession>A0A7V4U411</accession>
<comment type="caution">
    <text evidence="2">The sequence shown here is derived from an EMBL/GenBank/DDBJ whole genome shotgun (WGS) entry which is preliminary data.</text>
</comment>
<dbReference type="Pfam" id="PF14332">
    <property type="entry name" value="DUF4388"/>
    <property type="match status" value="1"/>
</dbReference>
<dbReference type="EMBL" id="DRQG01000142">
    <property type="protein sequence ID" value="HGY56997.1"/>
    <property type="molecule type" value="Genomic_DNA"/>
</dbReference>
<proteinExistence type="predicted"/>
<feature type="domain" description="PatA-like N-terminal" evidence="1">
    <location>
        <begin position="143"/>
        <end position="227"/>
    </location>
</feature>
<reference evidence="2" key="1">
    <citation type="journal article" date="2020" name="mSystems">
        <title>Genome- and Community-Level Interaction Insights into Carbon Utilization and Element Cycling Functions of Hydrothermarchaeota in Hydrothermal Sediment.</title>
        <authorList>
            <person name="Zhou Z."/>
            <person name="Liu Y."/>
            <person name="Xu W."/>
            <person name="Pan J."/>
            <person name="Luo Z.H."/>
            <person name="Li M."/>
        </authorList>
    </citation>
    <scope>NUCLEOTIDE SEQUENCE [LARGE SCALE GENOMIC DNA]</scope>
    <source>
        <strain evidence="2">HyVt-577</strain>
    </source>
</reference>
<name>A0A7V4U411_CALAY</name>
<evidence type="ECO:0000313" key="2">
    <source>
        <dbReference type="EMBL" id="HGY56997.1"/>
    </source>
</evidence>
<protein>
    <submittedName>
        <fullName evidence="2">DUF4388 domain-containing protein</fullName>
    </submittedName>
</protein>
<organism evidence="2">
    <name type="scientific">Caldithrix abyssi</name>
    <dbReference type="NCBI Taxonomy" id="187145"/>
    <lineage>
        <taxon>Bacteria</taxon>
        <taxon>Pseudomonadati</taxon>
        <taxon>Calditrichota</taxon>
        <taxon>Calditrichia</taxon>
        <taxon>Calditrichales</taxon>
        <taxon>Calditrichaceae</taxon>
        <taxon>Caldithrix</taxon>
    </lineage>
</organism>